<evidence type="ECO:0000259" key="5">
    <source>
        <dbReference type="PROSITE" id="PS01124"/>
    </source>
</evidence>
<dbReference type="InterPro" id="IPR018062">
    <property type="entry name" value="HTH_AraC-typ_CS"/>
</dbReference>
<dbReference type="PROSITE" id="PS01124">
    <property type="entry name" value="HTH_ARAC_FAMILY_2"/>
    <property type="match status" value="1"/>
</dbReference>
<evidence type="ECO:0000313" key="6">
    <source>
        <dbReference type="EMBL" id="KZC23846.1"/>
    </source>
</evidence>
<dbReference type="GO" id="GO:0003700">
    <property type="term" value="F:DNA-binding transcription factor activity"/>
    <property type="evidence" value="ECO:0007669"/>
    <property type="project" value="InterPro"/>
</dbReference>
<dbReference type="STRING" id="416169.RHOFW104T7_11905"/>
<dbReference type="InterPro" id="IPR050204">
    <property type="entry name" value="AraC_XylS_family_regulators"/>
</dbReference>
<sequence>MPREQLFAMLTHERTDVISSILGTLGLRAEVYASPTVCGLWQINTTGRHRASFHLISRGNCWLHLRGREPQPVRGGDLIVFPNDAWHVLSSSQEAGGDESYIVPDTPGPTTSLVCGHFDFVYGLDNPVLDILPDCILVPAEMGGSRLGAIVNLLSEEAALDQPGRQVVLDKLADSLFVMTLRYYLAQQRPKEGWLAAAADSGIGMALAAIHNEPHRPWQLADLALKAHLSRAAFAARFNTLLGVPPIAYLTSWRMKLAERMLANQRMSVDAIAEKLGYETSAAFRRAFKRVTGRTPGMVRRRLAPDMSPHVDGG</sequence>
<keyword evidence="3" id="KW-0010">Activator</keyword>
<keyword evidence="1" id="KW-0805">Transcription regulation</keyword>
<dbReference type="RefSeq" id="WP_008437164.1">
    <property type="nucleotide sequence ID" value="NZ_LVJS01000039.1"/>
</dbReference>
<dbReference type="InterPro" id="IPR037923">
    <property type="entry name" value="HTH-like"/>
</dbReference>
<dbReference type="InterPro" id="IPR032783">
    <property type="entry name" value="AraC_lig"/>
</dbReference>
<dbReference type="SUPFAM" id="SSF51215">
    <property type="entry name" value="Regulatory protein AraC"/>
    <property type="match status" value="1"/>
</dbReference>
<dbReference type="PANTHER" id="PTHR46796">
    <property type="entry name" value="HTH-TYPE TRANSCRIPTIONAL ACTIVATOR RHAS-RELATED"/>
    <property type="match status" value="1"/>
</dbReference>
<evidence type="ECO:0000313" key="7">
    <source>
        <dbReference type="Proteomes" id="UP000076131"/>
    </source>
</evidence>
<comment type="caution">
    <text evidence="6">The sequence shown here is derived from an EMBL/GenBank/DDBJ whole genome shotgun (WGS) entry which is preliminary data.</text>
</comment>
<proteinExistence type="predicted"/>
<feature type="domain" description="HTH araC/xylS-type" evidence="5">
    <location>
        <begin position="204"/>
        <end position="302"/>
    </location>
</feature>
<evidence type="ECO:0000256" key="1">
    <source>
        <dbReference type="ARBA" id="ARBA00023015"/>
    </source>
</evidence>
<dbReference type="InterPro" id="IPR009057">
    <property type="entry name" value="Homeodomain-like_sf"/>
</dbReference>
<name>A0A154QJC8_9GAMM</name>
<dbReference type="EMBL" id="LVJS01000039">
    <property type="protein sequence ID" value="KZC23846.1"/>
    <property type="molecule type" value="Genomic_DNA"/>
</dbReference>
<evidence type="ECO:0000256" key="3">
    <source>
        <dbReference type="ARBA" id="ARBA00023159"/>
    </source>
</evidence>
<dbReference type="Pfam" id="PF12852">
    <property type="entry name" value="Cupin_6"/>
    <property type="match status" value="1"/>
</dbReference>
<keyword evidence="7" id="KW-1185">Reference proteome</keyword>
<dbReference type="eggNOG" id="COG2207">
    <property type="taxonomic scope" value="Bacteria"/>
</dbReference>
<protein>
    <recommendedName>
        <fullName evidence="5">HTH araC/xylS-type domain-containing protein</fullName>
    </recommendedName>
</protein>
<dbReference type="SUPFAM" id="SSF46689">
    <property type="entry name" value="Homeodomain-like"/>
    <property type="match status" value="2"/>
</dbReference>
<keyword evidence="2" id="KW-0238">DNA-binding</keyword>
<reference evidence="6 7" key="1">
    <citation type="journal article" date="2016" name="MBio">
        <title>Lateral Gene Transfer in a Heavy Metal-Contaminated-Groundwater Microbial Community.</title>
        <authorList>
            <person name="Hemme C.L."/>
            <person name="Green S.J."/>
            <person name="Rishishwar L."/>
            <person name="Prakash O."/>
            <person name="Pettenato A."/>
            <person name="Chakraborty R."/>
            <person name="Deutschbauer A.M."/>
            <person name="Van Nostrand J.D."/>
            <person name="Wu L."/>
            <person name="He Z."/>
            <person name="Jordan I.K."/>
            <person name="Hazen T.C."/>
            <person name="Arkin A.P."/>
            <person name="Kostka J.E."/>
            <person name="Zhou J."/>
        </authorList>
    </citation>
    <scope>NUCLEOTIDE SEQUENCE [LARGE SCALE GENOMIC DNA]</scope>
    <source>
        <strain evidence="6 7">FW104-T7</strain>
    </source>
</reference>
<dbReference type="SMART" id="SM00342">
    <property type="entry name" value="HTH_ARAC"/>
    <property type="match status" value="1"/>
</dbReference>
<dbReference type="Pfam" id="PF12833">
    <property type="entry name" value="HTH_18"/>
    <property type="match status" value="1"/>
</dbReference>
<accession>A0A154QJC8</accession>
<gene>
    <name evidence="6" type="ORF">RHOFW104T7_11905</name>
</gene>
<evidence type="ECO:0000256" key="2">
    <source>
        <dbReference type="ARBA" id="ARBA00023125"/>
    </source>
</evidence>
<dbReference type="InterPro" id="IPR018060">
    <property type="entry name" value="HTH_AraC"/>
</dbReference>
<dbReference type="Proteomes" id="UP000076131">
    <property type="component" value="Unassembled WGS sequence"/>
</dbReference>
<keyword evidence="4" id="KW-0804">Transcription</keyword>
<organism evidence="6 7">
    <name type="scientific">Rhodanobacter thiooxydans</name>
    <dbReference type="NCBI Taxonomy" id="416169"/>
    <lineage>
        <taxon>Bacteria</taxon>
        <taxon>Pseudomonadati</taxon>
        <taxon>Pseudomonadota</taxon>
        <taxon>Gammaproteobacteria</taxon>
        <taxon>Lysobacterales</taxon>
        <taxon>Rhodanobacteraceae</taxon>
        <taxon>Rhodanobacter</taxon>
    </lineage>
</organism>
<evidence type="ECO:0000256" key="4">
    <source>
        <dbReference type="ARBA" id="ARBA00023163"/>
    </source>
</evidence>
<dbReference type="AlphaFoldDB" id="A0A154QJC8"/>
<dbReference type="PANTHER" id="PTHR46796:SF7">
    <property type="entry name" value="ARAC FAMILY TRANSCRIPTIONAL REGULATOR"/>
    <property type="match status" value="1"/>
</dbReference>
<dbReference type="GO" id="GO:0043565">
    <property type="term" value="F:sequence-specific DNA binding"/>
    <property type="evidence" value="ECO:0007669"/>
    <property type="project" value="InterPro"/>
</dbReference>
<dbReference type="PROSITE" id="PS00041">
    <property type="entry name" value="HTH_ARAC_FAMILY_1"/>
    <property type="match status" value="1"/>
</dbReference>
<dbReference type="Gene3D" id="1.10.10.60">
    <property type="entry name" value="Homeodomain-like"/>
    <property type="match status" value="1"/>
</dbReference>